<organism evidence="1 2">
    <name type="scientific">Bifidobacterium bohemicum DSM 22767</name>
    <dbReference type="NCBI Taxonomy" id="1437606"/>
    <lineage>
        <taxon>Bacteria</taxon>
        <taxon>Bacillati</taxon>
        <taxon>Actinomycetota</taxon>
        <taxon>Actinomycetes</taxon>
        <taxon>Bifidobacteriales</taxon>
        <taxon>Bifidobacteriaceae</taxon>
        <taxon>Bifidobacterium</taxon>
    </lineage>
</organism>
<dbReference type="SUPFAM" id="SSF52540">
    <property type="entry name" value="P-loop containing nucleoside triphosphate hydrolases"/>
    <property type="match status" value="1"/>
</dbReference>
<dbReference type="InterPro" id="IPR027417">
    <property type="entry name" value="P-loop_NTPase"/>
</dbReference>
<sequence length="98" mass="10820">MIRMPFRHIAEPTCNSYVLGNEIAHPRKEVSVPRSSHLLIVGESNSGKGSVEANVIEQAIEDGSEIFFIDLKGGLEAENYSHVLTRHAYTLGEAEELL</sequence>
<dbReference type="RefSeq" id="WP_237743132.1">
    <property type="nucleotide sequence ID" value="NZ_JDUS01000012.1"/>
</dbReference>
<name>A0A086ZH38_9BIFI</name>
<reference evidence="1 2" key="1">
    <citation type="submission" date="2014-03" db="EMBL/GenBank/DDBJ databases">
        <title>Genomics of Bifidobacteria.</title>
        <authorList>
            <person name="Ventura M."/>
            <person name="Milani C."/>
            <person name="Lugli G.A."/>
        </authorList>
    </citation>
    <scope>NUCLEOTIDE SEQUENCE [LARGE SCALE GENOMIC DNA]</scope>
    <source>
        <strain evidence="1 2">DSM 22767</strain>
    </source>
</reference>
<dbReference type="eggNOG" id="COG1674">
    <property type="taxonomic scope" value="Bacteria"/>
</dbReference>
<dbReference type="EMBL" id="JGYP01000002">
    <property type="protein sequence ID" value="KFI45838.1"/>
    <property type="molecule type" value="Genomic_DNA"/>
</dbReference>
<accession>A0A086ZH38</accession>
<gene>
    <name evidence="1" type="ORF">BBOH_0641</name>
</gene>
<evidence type="ECO:0000313" key="1">
    <source>
        <dbReference type="EMBL" id="KFI45838.1"/>
    </source>
</evidence>
<dbReference type="STRING" id="1437606.BBOH_0641"/>
<comment type="caution">
    <text evidence="1">The sequence shown here is derived from an EMBL/GenBank/DDBJ whole genome shotgun (WGS) entry which is preliminary data.</text>
</comment>
<keyword evidence="1" id="KW-0132">Cell division</keyword>
<dbReference type="Gene3D" id="3.40.50.300">
    <property type="entry name" value="P-loop containing nucleotide triphosphate hydrolases"/>
    <property type="match status" value="1"/>
</dbReference>
<proteinExistence type="predicted"/>
<evidence type="ECO:0000313" key="2">
    <source>
        <dbReference type="Proteomes" id="UP000029096"/>
    </source>
</evidence>
<keyword evidence="2" id="KW-1185">Reference proteome</keyword>
<keyword evidence="1" id="KW-0131">Cell cycle</keyword>
<dbReference type="AlphaFoldDB" id="A0A086ZH38"/>
<dbReference type="Proteomes" id="UP000029096">
    <property type="component" value="Unassembled WGS sequence"/>
</dbReference>
<dbReference type="GO" id="GO:0051301">
    <property type="term" value="P:cell division"/>
    <property type="evidence" value="ECO:0007669"/>
    <property type="project" value="UniProtKB-KW"/>
</dbReference>
<protein>
    <submittedName>
        <fullName evidence="1">Cell division FtsK/SpoIIIE</fullName>
    </submittedName>
</protein>